<evidence type="ECO:0008006" key="5">
    <source>
        <dbReference type="Google" id="ProtNLM"/>
    </source>
</evidence>
<gene>
    <name evidence="3" type="ORF">A3C96_03825</name>
</gene>
<evidence type="ECO:0000313" key="3">
    <source>
        <dbReference type="EMBL" id="OGL73794.1"/>
    </source>
</evidence>
<feature type="binding site" evidence="2">
    <location>
        <position position="224"/>
    </location>
    <ligand>
        <name>a divalent metal cation</name>
        <dbReference type="ChEBI" id="CHEBI:60240"/>
        <label>1</label>
    </ligand>
</feature>
<sequence>MPYLIDTHAHLDEDIYGRDLDIVVRQALAEDVWMVTVGTDYESSLRAVRIAERFPQGVYAAIGLHPRRVPADITSDNRLLNIEKFAELATHPKVVALGETGLDYHYFPERPQGVEAQLAAKLRANQKAVFGKFLDLSRETRLPLLLHCHDAQEDMLNMLETWDKTTRGFDSRGILHGFMGSWKEAKRFYNLDFLISVTGIIAHGAYQTELIRKSPAQRLALESDCPHL</sequence>
<name>A0A1F7U7S6_9BACT</name>
<feature type="binding site" evidence="2">
    <location>
        <position position="176"/>
    </location>
    <ligand>
        <name>a divalent metal cation</name>
        <dbReference type="ChEBI" id="CHEBI:60240"/>
        <label>2</label>
    </ligand>
</feature>
<dbReference type="PIRSF" id="PIRSF005902">
    <property type="entry name" value="DNase_TatD"/>
    <property type="match status" value="1"/>
</dbReference>
<keyword evidence="1" id="KW-0378">Hydrolase</keyword>
<evidence type="ECO:0000256" key="1">
    <source>
        <dbReference type="ARBA" id="ARBA00022801"/>
    </source>
</evidence>
<feature type="binding site" evidence="2">
    <location>
        <position position="147"/>
    </location>
    <ligand>
        <name>a divalent metal cation</name>
        <dbReference type="ChEBI" id="CHEBI:60240"/>
        <label>2</label>
    </ligand>
</feature>
<protein>
    <recommendedName>
        <fullName evidence="5">Hydrolase TatD</fullName>
    </recommendedName>
</protein>
<dbReference type="GO" id="GO:0005829">
    <property type="term" value="C:cytosol"/>
    <property type="evidence" value="ECO:0007669"/>
    <property type="project" value="TreeGrafter"/>
</dbReference>
<dbReference type="PANTHER" id="PTHR46124:SF2">
    <property type="entry name" value="D-AMINOACYL-TRNA DEACYLASE"/>
    <property type="match status" value="1"/>
</dbReference>
<dbReference type="PANTHER" id="PTHR46124">
    <property type="entry name" value="D-AMINOACYL-TRNA DEACYLASE"/>
    <property type="match status" value="1"/>
</dbReference>
<accession>A0A1F7U7S6</accession>
<proteinExistence type="predicted"/>
<evidence type="ECO:0000256" key="2">
    <source>
        <dbReference type="PIRSR" id="PIRSR005902-1"/>
    </source>
</evidence>
<evidence type="ECO:0000313" key="4">
    <source>
        <dbReference type="Proteomes" id="UP000177088"/>
    </source>
</evidence>
<dbReference type="GO" id="GO:0046872">
    <property type="term" value="F:metal ion binding"/>
    <property type="evidence" value="ECO:0007669"/>
    <property type="project" value="UniProtKB-KW"/>
</dbReference>
<dbReference type="InterPro" id="IPR018228">
    <property type="entry name" value="DNase_TatD-rel_CS"/>
</dbReference>
<comment type="caution">
    <text evidence="3">The sequence shown here is derived from an EMBL/GenBank/DDBJ whole genome shotgun (WGS) entry which is preliminary data.</text>
</comment>
<dbReference type="CDD" id="cd01310">
    <property type="entry name" value="TatD_DNAse"/>
    <property type="match status" value="1"/>
</dbReference>
<dbReference type="Gene3D" id="3.20.20.140">
    <property type="entry name" value="Metal-dependent hydrolases"/>
    <property type="match status" value="1"/>
</dbReference>
<reference evidence="3 4" key="1">
    <citation type="journal article" date="2016" name="Nat. Commun.">
        <title>Thousands of microbial genomes shed light on interconnected biogeochemical processes in an aquifer system.</title>
        <authorList>
            <person name="Anantharaman K."/>
            <person name="Brown C.T."/>
            <person name="Hug L.A."/>
            <person name="Sharon I."/>
            <person name="Castelle C.J."/>
            <person name="Probst A.J."/>
            <person name="Thomas B.C."/>
            <person name="Singh A."/>
            <person name="Wilkins M.J."/>
            <person name="Karaoz U."/>
            <person name="Brodie E.L."/>
            <person name="Williams K.H."/>
            <person name="Hubbard S.S."/>
            <person name="Banfield J.F."/>
        </authorList>
    </citation>
    <scope>NUCLEOTIDE SEQUENCE [LARGE SCALE GENOMIC DNA]</scope>
</reference>
<dbReference type="AlphaFoldDB" id="A0A1F7U7S6"/>
<feature type="binding site" evidence="2">
    <location>
        <position position="10"/>
    </location>
    <ligand>
        <name>a divalent metal cation</name>
        <dbReference type="ChEBI" id="CHEBI:60240"/>
        <label>1</label>
    </ligand>
</feature>
<dbReference type="PROSITE" id="PS01137">
    <property type="entry name" value="TATD_1"/>
    <property type="match status" value="1"/>
</dbReference>
<feature type="non-terminal residue" evidence="3">
    <location>
        <position position="228"/>
    </location>
</feature>
<organism evidence="3 4">
    <name type="scientific">Candidatus Uhrbacteria bacterium RIFCSPHIGHO2_02_FULL_60_10</name>
    <dbReference type="NCBI Taxonomy" id="1802392"/>
    <lineage>
        <taxon>Bacteria</taxon>
        <taxon>Candidatus Uhriibacteriota</taxon>
    </lineage>
</organism>
<dbReference type="Pfam" id="PF01026">
    <property type="entry name" value="TatD_DNase"/>
    <property type="match status" value="1"/>
</dbReference>
<dbReference type="SUPFAM" id="SSF51556">
    <property type="entry name" value="Metallo-dependent hydrolases"/>
    <property type="match status" value="1"/>
</dbReference>
<dbReference type="EMBL" id="MGEA01000047">
    <property type="protein sequence ID" value="OGL73794.1"/>
    <property type="molecule type" value="Genomic_DNA"/>
</dbReference>
<dbReference type="InterPro" id="IPR001130">
    <property type="entry name" value="TatD-like"/>
</dbReference>
<dbReference type="Proteomes" id="UP000177088">
    <property type="component" value="Unassembled WGS sequence"/>
</dbReference>
<keyword evidence="2" id="KW-0479">Metal-binding</keyword>
<feature type="binding site" evidence="2">
    <location>
        <position position="8"/>
    </location>
    <ligand>
        <name>a divalent metal cation</name>
        <dbReference type="ChEBI" id="CHEBI:60240"/>
        <label>1</label>
    </ligand>
</feature>
<dbReference type="InterPro" id="IPR032466">
    <property type="entry name" value="Metal_Hydrolase"/>
</dbReference>
<dbReference type="GO" id="GO:0016788">
    <property type="term" value="F:hydrolase activity, acting on ester bonds"/>
    <property type="evidence" value="ECO:0007669"/>
    <property type="project" value="InterPro"/>
</dbReference>
<feature type="binding site" evidence="2">
    <location>
        <position position="99"/>
    </location>
    <ligand>
        <name>a divalent metal cation</name>
        <dbReference type="ChEBI" id="CHEBI:60240"/>
        <label>1</label>
    </ligand>
</feature>